<gene>
    <name evidence="4" type="ORF">F9L07_04695</name>
</gene>
<feature type="domain" description="Nudix hydrolase" evidence="3">
    <location>
        <begin position="42"/>
        <end position="171"/>
    </location>
</feature>
<dbReference type="Gene3D" id="3.90.79.10">
    <property type="entry name" value="Nucleoside Triphosphate Pyrophosphohydrolase"/>
    <property type="match status" value="1"/>
</dbReference>
<dbReference type="InterPro" id="IPR000086">
    <property type="entry name" value="NUDIX_hydrolase_dom"/>
</dbReference>
<dbReference type="RefSeq" id="WP_151578727.1">
    <property type="nucleotide sequence ID" value="NZ_CP182503.1"/>
</dbReference>
<dbReference type="GO" id="GO:0006753">
    <property type="term" value="P:nucleoside phosphate metabolic process"/>
    <property type="evidence" value="ECO:0007669"/>
    <property type="project" value="TreeGrafter"/>
</dbReference>
<dbReference type="Pfam" id="PF00293">
    <property type="entry name" value="NUDIX"/>
    <property type="match status" value="1"/>
</dbReference>
<dbReference type="PROSITE" id="PS51462">
    <property type="entry name" value="NUDIX"/>
    <property type="match status" value="1"/>
</dbReference>
<proteinExistence type="predicted"/>
<evidence type="ECO:0000256" key="1">
    <source>
        <dbReference type="ARBA" id="ARBA00001946"/>
    </source>
</evidence>
<evidence type="ECO:0000313" key="4">
    <source>
        <dbReference type="EMBL" id="KAB2811214.1"/>
    </source>
</evidence>
<evidence type="ECO:0000256" key="2">
    <source>
        <dbReference type="ARBA" id="ARBA00022801"/>
    </source>
</evidence>
<organism evidence="4 5">
    <name type="scientific">Nocardioides simplex</name>
    <name type="common">Arthrobacter simplex</name>
    <dbReference type="NCBI Taxonomy" id="2045"/>
    <lineage>
        <taxon>Bacteria</taxon>
        <taxon>Bacillati</taxon>
        <taxon>Actinomycetota</taxon>
        <taxon>Actinomycetes</taxon>
        <taxon>Propionibacteriales</taxon>
        <taxon>Nocardioidaceae</taxon>
        <taxon>Pimelobacter</taxon>
    </lineage>
</organism>
<keyword evidence="2 4" id="KW-0378">Hydrolase</keyword>
<protein>
    <submittedName>
        <fullName evidence="4">NUDIX hydrolase</fullName>
    </submittedName>
</protein>
<dbReference type="InterPro" id="IPR015797">
    <property type="entry name" value="NUDIX_hydrolase-like_dom_sf"/>
</dbReference>
<dbReference type="PANTHER" id="PTHR11839">
    <property type="entry name" value="UDP/ADP-SUGAR PYROPHOSPHATASE"/>
    <property type="match status" value="1"/>
</dbReference>
<comment type="cofactor">
    <cofactor evidence="1">
        <name>Mg(2+)</name>
        <dbReference type="ChEBI" id="CHEBI:18420"/>
    </cofactor>
</comment>
<dbReference type="AlphaFoldDB" id="A0A7J5DZZ4"/>
<dbReference type="GO" id="GO:0019693">
    <property type="term" value="P:ribose phosphate metabolic process"/>
    <property type="evidence" value="ECO:0007669"/>
    <property type="project" value="TreeGrafter"/>
</dbReference>
<dbReference type="GO" id="GO:0016787">
    <property type="term" value="F:hydrolase activity"/>
    <property type="evidence" value="ECO:0007669"/>
    <property type="project" value="UniProtKB-KW"/>
</dbReference>
<name>A0A7J5DZZ4_NOCSI</name>
<sequence length="183" mass="19418">MAASAWSRTSSRVVYENPWIRVREDEVLRPDGDAGIYGVVEVRHVAVFVVAVTDDDEVVLVAVDRYTTGDPASLEIPAGGSDGEEPLVAAQRELREETGLVAAQWREIGRMNALVGVSDAREVVYLAHGLTYAGGEELAADGIVGVHRVPISDLPERIARGDITDASSLAAILLALASSGRLG</sequence>
<evidence type="ECO:0000313" key="5">
    <source>
        <dbReference type="Proteomes" id="UP000449906"/>
    </source>
</evidence>
<dbReference type="EMBL" id="WBVM01000001">
    <property type="protein sequence ID" value="KAB2811214.1"/>
    <property type="molecule type" value="Genomic_DNA"/>
</dbReference>
<reference evidence="4 5" key="1">
    <citation type="submission" date="2019-09" db="EMBL/GenBank/DDBJ databases">
        <title>Pimelobacter sp. isolated from Paulinella.</title>
        <authorList>
            <person name="Jeong S.E."/>
        </authorList>
    </citation>
    <scope>NUCLEOTIDE SEQUENCE [LARGE SCALE GENOMIC DNA]</scope>
    <source>
        <strain evidence="4 5">Pch-N</strain>
    </source>
</reference>
<dbReference type="SUPFAM" id="SSF55811">
    <property type="entry name" value="Nudix"/>
    <property type="match status" value="1"/>
</dbReference>
<dbReference type="PANTHER" id="PTHR11839:SF18">
    <property type="entry name" value="NUDIX HYDROLASE DOMAIN-CONTAINING PROTEIN"/>
    <property type="match status" value="1"/>
</dbReference>
<accession>A0A7J5DZZ4</accession>
<comment type="caution">
    <text evidence="4">The sequence shown here is derived from an EMBL/GenBank/DDBJ whole genome shotgun (WGS) entry which is preliminary data.</text>
</comment>
<dbReference type="Proteomes" id="UP000449906">
    <property type="component" value="Unassembled WGS sequence"/>
</dbReference>
<evidence type="ECO:0000259" key="3">
    <source>
        <dbReference type="PROSITE" id="PS51462"/>
    </source>
</evidence>